<name>A0A7S2M1Q0_9DINO</name>
<dbReference type="InterPro" id="IPR036521">
    <property type="entry name" value="SRP19-like_sf"/>
</dbReference>
<dbReference type="GO" id="GO:0006617">
    <property type="term" value="P:SRP-dependent cotranslational protein targeting to membrane, signal sequence recognition"/>
    <property type="evidence" value="ECO:0007669"/>
    <property type="project" value="TreeGrafter"/>
</dbReference>
<comment type="subcellular location">
    <subcellularLocation>
        <location evidence="1">Cytoplasm</location>
    </subcellularLocation>
</comment>
<dbReference type="EMBL" id="HBGW01072321">
    <property type="protein sequence ID" value="CAD9622667.1"/>
    <property type="molecule type" value="Transcribed_RNA"/>
</dbReference>
<accession>A0A7S2M1Q0</accession>
<organism evidence="6">
    <name type="scientific">Zooxanthella nutricula</name>
    <dbReference type="NCBI Taxonomy" id="1333877"/>
    <lineage>
        <taxon>Eukaryota</taxon>
        <taxon>Sar</taxon>
        <taxon>Alveolata</taxon>
        <taxon>Dinophyceae</taxon>
        <taxon>Peridiniales</taxon>
        <taxon>Peridiniales incertae sedis</taxon>
        <taxon>Zooxanthella</taxon>
    </lineage>
</organism>
<dbReference type="Gene3D" id="3.30.56.30">
    <property type="entry name" value="Signal recognition particle, SRP19-like subunit"/>
    <property type="match status" value="1"/>
</dbReference>
<dbReference type="PANTHER" id="PTHR17453:SF0">
    <property type="entry name" value="SIGNAL RECOGNITION PARTICLE 19 KDA PROTEIN"/>
    <property type="match status" value="1"/>
</dbReference>
<keyword evidence="4" id="KW-0687">Ribonucleoprotein</keyword>
<dbReference type="Pfam" id="PF01922">
    <property type="entry name" value="SRP19"/>
    <property type="match status" value="1"/>
</dbReference>
<evidence type="ECO:0000256" key="4">
    <source>
        <dbReference type="ARBA" id="ARBA00023274"/>
    </source>
</evidence>
<evidence type="ECO:0000256" key="3">
    <source>
        <dbReference type="ARBA" id="ARBA00023135"/>
    </source>
</evidence>
<evidence type="ECO:0000256" key="5">
    <source>
        <dbReference type="SAM" id="MobiDB-lite"/>
    </source>
</evidence>
<feature type="region of interest" description="Disordered" evidence="5">
    <location>
        <begin position="111"/>
        <end position="163"/>
    </location>
</feature>
<sequence length="163" mass="18663">MVSDSEEVDTFRWRCLYPNYINSKKSAHHGRQIARERGVEWPHPAEMAEICEYLKIPHVLQMDKAYPRDWMVQGRIKVMLKTPEGAYTHPEIKTKRQLMFKMGELIPKLKSRLEGHGPPGQQQVRPTSSPAAASSEAPTSKAAKKEAKREEKKAQKKAEGKKK</sequence>
<dbReference type="AlphaFoldDB" id="A0A7S2M1Q0"/>
<feature type="compositionally biased region" description="Low complexity" evidence="5">
    <location>
        <begin position="127"/>
        <end position="141"/>
    </location>
</feature>
<reference evidence="6" key="1">
    <citation type="submission" date="2021-01" db="EMBL/GenBank/DDBJ databases">
        <authorList>
            <person name="Corre E."/>
            <person name="Pelletier E."/>
            <person name="Niang G."/>
            <person name="Scheremetjew M."/>
            <person name="Finn R."/>
            <person name="Kale V."/>
            <person name="Holt S."/>
            <person name="Cochrane G."/>
            <person name="Meng A."/>
            <person name="Brown T."/>
            <person name="Cohen L."/>
        </authorList>
    </citation>
    <scope>NUCLEOTIDE SEQUENCE</scope>
    <source>
        <strain evidence="6">RCC3387</strain>
    </source>
</reference>
<proteinExistence type="predicted"/>
<evidence type="ECO:0000313" key="6">
    <source>
        <dbReference type="EMBL" id="CAD9622667.1"/>
    </source>
</evidence>
<gene>
    <name evidence="6" type="ORF">BRAN1462_LOCUS46092</name>
</gene>
<dbReference type="GO" id="GO:0008312">
    <property type="term" value="F:7S RNA binding"/>
    <property type="evidence" value="ECO:0007669"/>
    <property type="project" value="InterPro"/>
</dbReference>
<evidence type="ECO:0000256" key="1">
    <source>
        <dbReference type="ARBA" id="ARBA00004496"/>
    </source>
</evidence>
<dbReference type="InterPro" id="IPR002778">
    <property type="entry name" value="Signal_recog_particle_SRP19"/>
</dbReference>
<evidence type="ECO:0000256" key="2">
    <source>
        <dbReference type="ARBA" id="ARBA00022490"/>
    </source>
</evidence>
<protein>
    <recommendedName>
        <fullName evidence="7">Signal recognition particle 19 kDa protein</fullName>
    </recommendedName>
</protein>
<keyword evidence="3" id="KW-0733">Signal recognition particle</keyword>
<feature type="compositionally biased region" description="Basic and acidic residues" evidence="5">
    <location>
        <begin position="143"/>
        <end position="163"/>
    </location>
</feature>
<dbReference type="GO" id="GO:0005786">
    <property type="term" value="C:signal recognition particle, endoplasmic reticulum targeting"/>
    <property type="evidence" value="ECO:0007669"/>
    <property type="project" value="UniProtKB-KW"/>
</dbReference>
<dbReference type="PANTHER" id="PTHR17453">
    <property type="entry name" value="SIGNAL RECOGNITION PARTICLE 19 KD PROTEIN"/>
    <property type="match status" value="1"/>
</dbReference>
<keyword evidence="2" id="KW-0963">Cytoplasm</keyword>
<dbReference type="SUPFAM" id="SSF69695">
    <property type="entry name" value="SRP19"/>
    <property type="match status" value="1"/>
</dbReference>
<evidence type="ECO:0008006" key="7">
    <source>
        <dbReference type="Google" id="ProtNLM"/>
    </source>
</evidence>